<evidence type="ECO:0000256" key="9">
    <source>
        <dbReference type="ARBA" id="ARBA00023012"/>
    </source>
</evidence>
<evidence type="ECO:0000259" key="12">
    <source>
        <dbReference type="PROSITE" id="PS50109"/>
    </source>
</evidence>
<keyword evidence="10 11" id="KW-0472">Membrane</keyword>
<keyword evidence="7" id="KW-0418">Kinase</keyword>
<evidence type="ECO:0000256" key="5">
    <source>
        <dbReference type="ARBA" id="ARBA00022679"/>
    </source>
</evidence>
<evidence type="ECO:0000256" key="1">
    <source>
        <dbReference type="ARBA" id="ARBA00000085"/>
    </source>
</evidence>
<dbReference type="Pfam" id="PF02518">
    <property type="entry name" value="HATPase_c"/>
    <property type="match status" value="1"/>
</dbReference>
<keyword evidence="4" id="KW-0597">Phosphoprotein</keyword>
<evidence type="ECO:0000256" key="6">
    <source>
        <dbReference type="ARBA" id="ARBA00022692"/>
    </source>
</evidence>
<dbReference type="EC" id="2.7.13.3" evidence="3"/>
<dbReference type="Gene3D" id="6.10.340.10">
    <property type="match status" value="1"/>
</dbReference>
<evidence type="ECO:0000256" key="10">
    <source>
        <dbReference type="ARBA" id="ARBA00023136"/>
    </source>
</evidence>
<keyword evidence="14" id="KW-0547">Nucleotide-binding</keyword>
<keyword evidence="8 11" id="KW-1133">Transmembrane helix</keyword>
<evidence type="ECO:0000259" key="13">
    <source>
        <dbReference type="PROSITE" id="PS50885"/>
    </source>
</evidence>
<accession>A0ABP5AKF3</accession>
<feature type="domain" description="Histidine kinase" evidence="12">
    <location>
        <begin position="255"/>
        <end position="461"/>
    </location>
</feature>
<dbReference type="SUPFAM" id="SSF55874">
    <property type="entry name" value="ATPase domain of HSP90 chaperone/DNA topoisomerase II/histidine kinase"/>
    <property type="match status" value="1"/>
</dbReference>
<dbReference type="SMART" id="SM00387">
    <property type="entry name" value="HATPase_c"/>
    <property type="match status" value="1"/>
</dbReference>
<sequence>MSVRTRLIAVITIVSAVGLLAVGFFVYLEERQRVLSQVDQLLEANLESARFLVEKGDDDTGTWASSTDALEAVVERTAPDDNTGVVGLEAGAVTLVPGVALDVDLQSAPGFVPYIVRTATTSEPVMGTYGDDDVTWRYLAIPIALGAESAPGATFVIAYDVDAELAEINSAARAFLIASIGTLVVIALAAALVTTRLLRPLRQMRETAERVSAQSLSERLPIVGRDDVSELAHTMNEMLDRLDEALDSQRRLLSDVGHELKTPITIVRGHLEVVDADDPTDVRETRDLVVDELERMGRLVQDLASAAALHGPAPVRPVPTDAADLLRQIVRKAQGIEGADAAAGPFAEVVTSLDPARVTQAVLQFAQNAVTHGGGRMVISSRAAGDSLEVSVRDFGGGVPDEAKSSVFDRFHRGEDAAGRAGSGLGLNIAQVIARAHGGSVRVVDATGGGAEFILAVPLTDAPALIIPPRPPLPVSATRGD</sequence>
<keyword evidence="5" id="KW-0808">Transferase</keyword>
<dbReference type="Pfam" id="PF00512">
    <property type="entry name" value="HisKA"/>
    <property type="match status" value="1"/>
</dbReference>
<evidence type="ECO:0000313" key="14">
    <source>
        <dbReference type="EMBL" id="GAA1916446.1"/>
    </source>
</evidence>
<dbReference type="SMART" id="SM00304">
    <property type="entry name" value="HAMP"/>
    <property type="match status" value="1"/>
</dbReference>
<feature type="domain" description="HAMP" evidence="13">
    <location>
        <begin position="195"/>
        <end position="247"/>
    </location>
</feature>
<proteinExistence type="predicted"/>
<evidence type="ECO:0000256" key="4">
    <source>
        <dbReference type="ARBA" id="ARBA00022553"/>
    </source>
</evidence>
<protein>
    <recommendedName>
        <fullName evidence="3">histidine kinase</fullName>
        <ecNumber evidence="3">2.7.13.3</ecNumber>
    </recommendedName>
</protein>
<dbReference type="InterPro" id="IPR003594">
    <property type="entry name" value="HATPase_dom"/>
</dbReference>
<evidence type="ECO:0000256" key="2">
    <source>
        <dbReference type="ARBA" id="ARBA00004236"/>
    </source>
</evidence>
<dbReference type="EMBL" id="BAAAOF010000002">
    <property type="protein sequence ID" value="GAA1916446.1"/>
    <property type="molecule type" value="Genomic_DNA"/>
</dbReference>
<reference evidence="15" key="1">
    <citation type="journal article" date="2019" name="Int. J. Syst. Evol. Microbiol.">
        <title>The Global Catalogue of Microorganisms (GCM) 10K type strain sequencing project: providing services to taxonomists for standard genome sequencing and annotation.</title>
        <authorList>
            <consortium name="The Broad Institute Genomics Platform"/>
            <consortium name="The Broad Institute Genome Sequencing Center for Infectious Disease"/>
            <person name="Wu L."/>
            <person name="Ma J."/>
        </authorList>
    </citation>
    <scope>NUCLEOTIDE SEQUENCE [LARGE SCALE GENOMIC DNA]</scope>
    <source>
        <strain evidence="15">JCM 14900</strain>
    </source>
</reference>
<dbReference type="InterPro" id="IPR050428">
    <property type="entry name" value="TCS_sensor_his_kinase"/>
</dbReference>
<organism evidence="14 15">
    <name type="scientific">Microbacterium aoyamense</name>
    <dbReference type="NCBI Taxonomy" id="344166"/>
    <lineage>
        <taxon>Bacteria</taxon>
        <taxon>Bacillati</taxon>
        <taxon>Actinomycetota</taxon>
        <taxon>Actinomycetes</taxon>
        <taxon>Micrococcales</taxon>
        <taxon>Microbacteriaceae</taxon>
        <taxon>Microbacterium</taxon>
    </lineage>
</organism>
<evidence type="ECO:0000256" key="11">
    <source>
        <dbReference type="SAM" id="Phobius"/>
    </source>
</evidence>
<feature type="transmembrane region" description="Helical" evidence="11">
    <location>
        <begin position="174"/>
        <end position="195"/>
    </location>
</feature>
<dbReference type="InterPro" id="IPR036890">
    <property type="entry name" value="HATPase_C_sf"/>
</dbReference>
<dbReference type="Pfam" id="PF00672">
    <property type="entry name" value="HAMP"/>
    <property type="match status" value="1"/>
</dbReference>
<dbReference type="Gene3D" id="1.10.287.130">
    <property type="match status" value="1"/>
</dbReference>
<dbReference type="InterPro" id="IPR036097">
    <property type="entry name" value="HisK_dim/P_sf"/>
</dbReference>
<dbReference type="InterPro" id="IPR003660">
    <property type="entry name" value="HAMP_dom"/>
</dbReference>
<dbReference type="Proteomes" id="UP001501343">
    <property type="component" value="Unassembled WGS sequence"/>
</dbReference>
<dbReference type="SUPFAM" id="SSF47384">
    <property type="entry name" value="Homodimeric domain of signal transducing histidine kinase"/>
    <property type="match status" value="1"/>
</dbReference>
<dbReference type="Gene3D" id="3.30.565.10">
    <property type="entry name" value="Histidine kinase-like ATPase, C-terminal domain"/>
    <property type="match status" value="1"/>
</dbReference>
<dbReference type="GO" id="GO:0005524">
    <property type="term" value="F:ATP binding"/>
    <property type="evidence" value="ECO:0007669"/>
    <property type="project" value="UniProtKB-KW"/>
</dbReference>
<keyword evidence="15" id="KW-1185">Reference proteome</keyword>
<dbReference type="PROSITE" id="PS50109">
    <property type="entry name" value="HIS_KIN"/>
    <property type="match status" value="1"/>
</dbReference>
<dbReference type="PANTHER" id="PTHR45436:SF5">
    <property type="entry name" value="SENSOR HISTIDINE KINASE TRCS"/>
    <property type="match status" value="1"/>
</dbReference>
<dbReference type="SUPFAM" id="SSF158472">
    <property type="entry name" value="HAMP domain-like"/>
    <property type="match status" value="1"/>
</dbReference>
<dbReference type="PROSITE" id="PS50885">
    <property type="entry name" value="HAMP"/>
    <property type="match status" value="1"/>
</dbReference>
<dbReference type="InterPro" id="IPR005467">
    <property type="entry name" value="His_kinase_dom"/>
</dbReference>
<dbReference type="CDD" id="cd00082">
    <property type="entry name" value="HisKA"/>
    <property type="match status" value="1"/>
</dbReference>
<dbReference type="SMART" id="SM00388">
    <property type="entry name" value="HisKA"/>
    <property type="match status" value="1"/>
</dbReference>
<dbReference type="PRINTS" id="PR00344">
    <property type="entry name" value="BCTRLSENSOR"/>
</dbReference>
<feature type="transmembrane region" description="Helical" evidence="11">
    <location>
        <begin position="7"/>
        <end position="28"/>
    </location>
</feature>
<comment type="catalytic activity">
    <reaction evidence="1">
        <text>ATP + protein L-histidine = ADP + protein N-phospho-L-histidine.</text>
        <dbReference type="EC" id="2.7.13.3"/>
    </reaction>
</comment>
<gene>
    <name evidence="14" type="ORF">GCM10009775_06130</name>
</gene>
<dbReference type="InterPro" id="IPR003661">
    <property type="entry name" value="HisK_dim/P_dom"/>
</dbReference>
<keyword evidence="14" id="KW-0067">ATP-binding</keyword>
<dbReference type="PANTHER" id="PTHR45436">
    <property type="entry name" value="SENSOR HISTIDINE KINASE YKOH"/>
    <property type="match status" value="1"/>
</dbReference>
<comment type="caution">
    <text evidence="14">The sequence shown here is derived from an EMBL/GenBank/DDBJ whole genome shotgun (WGS) entry which is preliminary data.</text>
</comment>
<evidence type="ECO:0000256" key="7">
    <source>
        <dbReference type="ARBA" id="ARBA00022777"/>
    </source>
</evidence>
<keyword evidence="6 11" id="KW-0812">Transmembrane</keyword>
<evidence type="ECO:0000313" key="15">
    <source>
        <dbReference type="Proteomes" id="UP001501343"/>
    </source>
</evidence>
<keyword evidence="9" id="KW-0902">Two-component regulatory system</keyword>
<dbReference type="InterPro" id="IPR004358">
    <property type="entry name" value="Sig_transdc_His_kin-like_C"/>
</dbReference>
<evidence type="ECO:0000256" key="3">
    <source>
        <dbReference type="ARBA" id="ARBA00012438"/>
    </source>
</evidence>
<evidence type="ECO:0000256" key="8">
    <source>
        <dbReference type="ARBA" id="ARBA00022989"/>
    </source>
</evidence>
<dbReference type="CDD" id="cd06225">
    <property type="entry name" value="HAMP"/>
    <property type="match status" value="1"/>
</dbReference>
<comment type="subcellular location">
    <subcellularLocation>
        <location evidence="2">Cell membrane</location>
    </subcellularLocation>
</comment>
<name>A0ABP5AKF3_9MICO</name>
<dbReference type="CDD" id="cd00075">
    <property type="entry name" value="HATPase"/>
    <property type="match status" value="1"/>
</dbReference>